<evidence type="ECO:0000259" key="2">
    <source>
        <dbReference type="Pfam" id="PF13460"/>
    </source>
</evidence>
<dbReference type="STRING" id="327505.A0A2H3GM93"/>
<dbReference type="Gene3D" id="3.40.50.720">
    <property type="entry name" value="NAD(P)-binding Rossmann-like Domain"/>
    <property type="match status" value="1"/>
</dbReference>
<evidence type="ECO:0000313" key="3">
    <source>
        <dbReference type="EMBL" id="PCD26139.1"/>
    </source>
</evidence>
<feature type="domain" description="NAD(P)-binding" evidence="2">
    <location>
        <begin position="10"/>
        <end position="213"/>
    </location>
</feature>
<evidence type="ECO:0000256" key="1">
    <source>
        <dbReference type="ARBA" id="ARBA00038376"/>
    </source>
</evidence>
<comment type="caution">
    <text evidence="3">The sequence shown here is derived from an EMBL/GenBank/DDBJ whole genome shotgun (WGS) entry which is preliminary data.</text>
</comment>
<accession>A0A2H3GM93</accession>
<dbReference type="AlphaFoldDB" id="A0A2H3GM93"/>
<dbReference type="PANTHER" id="PTHR43355">
    <property type="entry name" value="FLAVIN REDUCTASE (NADPH)"/>
    <property type="match status" value="1"/>
</dbReference>
<name>A0A2H3GM93_FUSOX</name>
<dbReference type="GO" id="GO:0016646">
    <property type="term" value="F:oxidoreductase activity, acting on the CH-NH group of donors, NAD or NADP as acceptor"/>
    <property type="evidence" value="ECO:0007669"/>
    <property type="project" value="TreeGrafter"/>
</dbReference>
<comment type="similarity">
    <text evidence="1">Belongs to the avfA family.</text>
</comment>
<dbReference type="Pfam" id="PF13460">
    <property type="entry name" value="NAD_binding_10"/>
    <property type="match status" value="1"/>
</dbReference>
<evidence type="ECO:0000313" key="4">
    <source>
        <dbReference type="Proteomes" id="UP000219602"/>
    </source>
</evidence>
<organism evidence="3 4">
    <name type="scientific">Fusarium oxysporum f. sp. radicis-cucumerinum</name>
    <dbReference type="NCBI Taxonomy" id="327505"/>
    <lineage>
        <taxon>Eukaryota</taxon>
        <taxon>Fungi</taxon>
        <taxon>Dikarya</taxon>
        <taxon>Ascomycota</taxon>
        <taxon>Pezizomycotina</taxon>
        <taxon>Sordariomycetes</taxon>
        <taxon>Hypocreomycetidae</taxon>
        <taxon>Hypocreales</taxon>
        <taxon>Nectriaceae</taxon>
        <taxon>Fusarium</taxon>
        <taxon>Fusarium oxysporum species complex</taxon>
    </lineage>
</organism>
<gene>
    <name evidence="3" type="ORF">AU210_012571</name>
</gene>
<proteinExistence type="inferred from homology"/>
<dbReference type="InterPro" id="IPR016040">
    <property type="entry name" value="NAD(P)-bd_dom"/>
</dbReference>
<dbReference type="SUPFAM" id="SSF51735">
    <property type="entry name" value="NAD(P)-binding Rossmann-fold domains"/>
    <property type="match status" value="1"/>
</dbReference>
<dbReference type="InterPro" id="IPR051606">
    <property type="entry name" value="Polyketide_Oxido-like"/>
</dbReference>
<reference evidence="3 4" key="2">
    <citation type="journal article" date="2017" name="Sci. Rep.">
        <title>A mobile pathogenicity chromosome in Fusarium oxysporum for infection of multiple cucurbit species.</title>
        <authorList>
            <person name="van Dam P."/>
            <person name="Fokkens L."/>
            <person name="Ayukawa Y."/>
            <person name="van der Gragt M."/>
            <person name="Ter Horst A."/>
            <person name="Brankovics B."/>
            <person name="Houterman P.M."/>
            <person name="Arie T."/>
            <person name="Rep M."/>
        </authorList>
    </citation>
    <scope>NUCLEOTIDE SEQUENCE [LARGE SCALE GENOMIC DNA]</scope>
    <source>
        <strain evidence="3 4">Forc016</strain>
    </source>
</reference>
<sequence>MSGPAILVLGATGPSGICVLRELIHRGQPAIAFVRNPAKVPQDLSENPLLEVIKGELSDLQGLSAAVARSSAIISLLGPTSLRVPDPTLYASFYAALLPIMAQHNVRRILAMGTVSASLPQDRFSFLRCILVTFLRLAGPSAYQSILSITRMFESDAHKDVDWTIFRLFIVTGGSDAATWRALREQEDVFAGYVGEPGWTTSISRAALASWLVTGSLEGTGRWIHDLPCVSTLAK</sequence>
<dbReference type="Proteomes" id="UP000219602">
    <property type="component" value="Chromosome 11"/>
</dbReference>
<dbReference type="InterPro" id="IPR036291">
    <property type="entry name" value="NAD(P)-bd_dom_sf"/>
</dbReference>
<protein>
    <recommendedName>
        <fullName evidence="2">NAD(P)-binding domain-containing protein</fullName>
    </recommendedName>
</protein>
<reference evidence="3 4" key="1">
    <citation type="journal article" date="2016" name="Environ. Microbiol.">
        <title>Effector profiles distinguish formae speciales of Fusarium oxysporum.</title>
        <authorList>
            <person name="van Dam P."/>
            <person name="Fokkens L."/>
            <person name="Schmidt S.M."/>
            <person name="Linmans J.H."/>
            <person name="Kistler H.C."/>
            <person name="Ma L.J."/>
            <person name="Rep M."/>
        </authorList>
    </citation>
    <scope>NUCLEOTIDE SEQUENCE [LARGE SCALE GENOMIC DNA]</scope>
    <source>
        <strain evidence="3 4">Forc016</strain>
    </source>
</reference>
<dbReference type="EMBL" id="MABQ02000009">
    <property type="protein sequence ID" value="PCD26139.1"/>
    <property type="molecule type" value="Genomic_DNA"/>
</dbReference>
<dbReference type="PANTHER" id="PTHR43355:SF2">
    <property type="entry name" value="FLAVIN REDUCTASE (NADPH)"/>
    <property type="match status" value="1"/>
</dbReference>